<gene>
    <name evidence="6" type="ORF">PHYBLDRAFT_58230</name>
</gene>
<keyword evidence="4" id="KW-0812">Transmembrane</keyword>
<keyword evidence="4" id="KW-1133">Transmembrane helix</keyword>
<name>A0A167Q710_PHYB8</name>
<dbReference type="STRING" id="763407.A0A167Q710"/>
<evidence type="ECO:0000256" key="1">
    <source>
        <dbReference type="ARBA" id="ARBA00022441"/>
    </source>
</evidence>
<evidence type="ECO:0000313" key="7">
    <source>
        <dbReference type="Proteomes" id="UP000077315"/>
    </source>
</evidence>
<evidence type="ECO:0000256" key="2">
    <source>
        <dbReference type="ARBA" id="ARBA00022737"/>
    </source>
</evidence>
<dbReference type="PANTHER" id="PTHR46093:SF18">
    <property type="entry name" value="FIBRONECTIN TYPE-III DOMAIN-CONTAINING PROTEIN"/>
    <property type="match status" value="1"/>
</dbReference>
<keyword evidence="4" id="KW-0472">Membrane</keyword>
<evidence type="ECO:0008006" key="8">
    <source>
        <dbReference type="Google" id="ProtNLM"/>
    </source>
</evidence>
<dbReference type="InterPro" id="IPR015915">
    <property type="entry name" value="Kelch-typ_b-propeller"/>
</dbReference>
<sequence length="563" mass="61149">MRTSLTSIIFLLLLNGLLRTAVAFRPKARYAGGCALLDGALYCYGGAMYIAGQGHPTSLAEHFSLDLRHSFGIPESLSKWKSLNNLTSFLLEPNSYFSIVPQPSSQSYVISGGIGYNNGSSLINPTTVYNASTDTWTSVNTTGIIQRFGQTGVLQLDSGILFWGGLGGYLTGLSNRGITTDTYSPKLLSPSVSIADCDFRNILSLIVIYLTINQCTKFDEWSTMSTSAFPLGAYARVYGSATMGRDGRSIFYIGGQTVQSAVVNTTSTIVGQGLGTVSMNDILIYDTVDASWLVKQAIGPTPSPRTLHTAVLGLTDRVDLIFIVPDTDMVLIYGGLGINSSFPVKDYVYQLDTVQLLWTQIPLPVTSGAGPRYGHSAVLYGNSSMFILFGVNEAGIPTDDFYVLELEDMKWTDYFKSDWTPHYQERNPNLVPVPLSGGDKHTTLGGVFISCGTIIGIVATAIVLLAARRKNAKEDSLYASLNAADERDERDIRRQGAIRISPRNSTYTLARSYRTSLPTDISRPIDSPGIYNYDETMQSQGSSATVYESIGTPPKGKSRQSDD</sequence>
<evidence type="ECO:0000256" key="5">
    <source>
        <dbReference type="SAM" id="SignalP"/>
    </source>
</evidence>
<feature type="compositionally biased region" description="Polar residues" evidence="3">
    <location>
        <begin position="535"/>
        <end position="546"/>
    </location>
</feature>
<dbReference type="VEuPathDB" id="FungiDB:PHYBLDRAFT_58230"/>
<keyword evidence="7" id="KW-1185">Reference proteome</keyword>
<evidence type="ECO:0000256" key="3">
    <source>
        <dbReference type="SAM" id="MobiDB-lite"/>
    </source>
</evidence>
<feature type="signal peptide" evidence="5">
    <location>
        <begin position="1"/>
        <end position="23"/>
    </location>
</feature>
<evidence type="ECO:0000313" key="6">
    <source>
        <dbReference type="EMBL" id="OAD79186.1"/>
    </source>
</evidence>
<keyword evidence="2" id="KW-0677">Repeat</keyword>
<feature type="chain" id="PRO_5007891432" description="Galactose oxidase" evidence="5">
    <location>
        <begin position="24"/>
        <end position="563"/>
    </location>
</feature>
<dbReference type="InParanoid" id="A0A167Q710"/>
<dbReference type="SUPFAM" id="SSF117281">
    <property type="entry name" value="Kelch motif"/>
    <property type="match status" value="1"/>
</dbReference>
<organism evidence="6 7">
    <name type="scientific">Phycomyces blakesleeanus (strain ATCC 8743b / DSM 1359 / FGSC 10004 / NBRC 33097 / NRRL 1555)</name>
    <dbReference type="NCBI Taxonomy" id="763407"/>
    <lineage>
        <taxon>Eukaryota</taxon>
        <taxon>Fungi</taxon>
        <taxon>Fungi incertae sedis</taxon>
        <taxon>Mucoromycota</taxon>
        <taxon>Mucoromycotina</taxon>
        <taxon>Mucoromycetes</taxon>
        <taxon>Mucorales</taxon>
        <taxon>Phycomycetaceae</taxon>
        <taxon>Phycomyces</taxon>
    </lineage>
</organism>
<dbReference type="Gene3D" id="2.120.10.80">
    <property type="entry name" value="Kelch-type beta propeller"/>
    <property type="match status" value="2"/>
</dbReference>
<reference evidence="7" key="1">
    <citation type="submission" date="2015-06" db="EMBL/GenBank/DDBJ databases">
        <title>Expansion of signal transduction pathways in fungi by whole-genome duplication.</title>
        <authorList>
            <consortium name="DOE Joint Genome Institute"/>
            <person name="Corrochano L.M."/>
            <person name="Kuo A."/>
            <person name="Marcet-Houben M."/>
            <person name="Polaino S."/>
            <person name="Salamov A."/>
            <person name="Villalobos J.M."/>
            <person name="Alvarez M.I."/>
            <person name="Avalos J."/>
            <person name="Benito E.P."/>
            <person name="Benoit I."/>
            <person name="Burger G."/>
            <person name="Camino L.P."/>
            <person name="Canovas D."/>
            <person name="Cerda-Olmedo E."/>
            <person name="Cheng J.-F."/>
            <person name="Dominguez A."/>
            <person name="Elias M."/>
            <person name="Eslava A.P."/>
            <person name="Glaser F."/>
            <person name="Grimwood J."/>
            <person name="Gutierrez G."/>
            <person name="Heitman J."/>
            <person name="Henrissat B."/>
            <person name="Iturriaga E.A."/>
            <person name="Lang B.F."/>
            <person name="Lavin J.L."/>
            <person name="Lee S."/>
            <person name="Li W."/>
            <person name="Lindquist E."/>
            <person name="Lopez-Garcia S."/>
            <person name="Luque E.M."/>
            <person name="Marcos A.T."/>
            <person name="Martin J."/>
            <person name="McCluskey K."/>
            <person name="Medina H.R."/>
            <person name="Miralles-Duran A."/>
            <person name="Miyazaki A."/>
            <person name="Munoz-Torres E."/>
            <person name="Oguiza J.A."/>
            <person name="Ohm R."/>
            <person name="Olmedo M."/>
            <person name="Orejas M."/>
            <person name="Ortiz-Castellanos L."/>
            <person name="Pisabarro A.G."/>
            <person name="Rodriguez-Romero J."/>
            <person name="Ruiz-Herrera J."/>
            <person name="Ruiz-Vazquez R."/>
            <person name="Sanz C."/>
            <person name="Schackwitz W."/>
            <person name="Schmutz J."/>
            <person name="Shahriari M."/>
            <person name="Shelest E."/>
            <person name="Silva-Franco F."/>
            <person name="Soanes D."/>
            <person name="Syed K."/>
            <person name="Tagua V.G."/>
            <person name="Talbot N.J."/>
            <person name="Thon M."/>
            <person name="De vries R.P."/>
            <person name="Wiebenga A."/>
            <person name="Yadav J.S."/>
            <person name="Braun E.L."/>
            <person name="Baker S."/>
            <person name="Garre V."/>
            <person name="Horwitz B."/>
            <person name="Torres-Martinez S."/>
            <person name="Idnurm A."/>
            <person name="Herrera-Estrella A."/>
            <person name="Gabaldon T."/>
            <person name="Grigoriev I.V."/>
        </authorList>
    </citation>
    <scope>NUCLEOTIDE SEQUENCE [LARGE SCALE GENOMIC DNA]</scope>
    <source>
        <strain evidence="7">NRRL 1555(-)</strain>
    </source>
</reference>
<protein>
    <recommendedName>
        <fullName evidence="8">Galactose oxidase</fullName>
    </recommendedName>
</protein>
<evidence type="ECO:0000256" key="4">
    <source>
        <dbReference type="SAM" id="Phobius"/>
    </source>
</evidence>
<dbReference type="PANTHER" id="PTHR46093">
    <property type="entry name" value="ACYL-COA-BINDING DOMAIN-CONTAINING PROTEIN 5"/>
    <property type="match status" value="1"/>
</dbReference>
<feature type="region of interest" description="Disordered" evidence="3">
    <location>
        <begin position="532"/>
        <end position="563"/>
    </location>
</feature>
<dbReference type="AlphaFoldDB" id="A0A167Q710"/>
<keyword evidence="1" id="KW-0880">Kelch repeat</keyword>
<feature type="transmembrane region" description="Helical" evidence="4">
    <location>
        <begin position="444"/>
        <end position="467"/>
    </location>
</feature>
<dbReference type="OrthoDB" id="2363417at2759"/>
<proteinExistence type="predicted"/>
<dbReference type="Proteomes" id="UP000077315">
    <property type="component" value="Unassembled WGS sequence"/>
</dbReference>
<accession>A0A167Q710</accession>
<dbReference type="EMBL" id="KV440972">
    <property type="protein sequence ID" value="OAD79186.1"/>
    <property type="molecule type" value="Genomic_DNA"/>
</dbReference>
<dbReference type="RefSeq" id="XP_018297226.1">
    <property type="nucleotide sequence ID" value="XM_018440282.1"/>
</dbReference>
<keyword evidence="5" id="KW-0732">Signal</keyword>
<dbReference type="GeneID" id="29001188"/>